<feature type="transmembrane region" description="Helical" evidence="1">
    <location>
        <begin position="80"/>
        <end position="98"/>
    </location>
</feature>
<sequence length="181" mass="19073">MPLLLAFLPFIAFAAASSLGYPLTGLCLAAGVAACSLAHAATRPVRRVRILDVGTVVLFAGVACVVALRGQALAISLTRAIVDAGLSLVIVATVALGRPFTRDFAPPAAALVPGRQRAYRITSLAWAAAFAVFVAVDLALWRDMLTARQATLAIVGVGFASYRFSRWYVTRGVRPRPRPAP</sequence>
<dbReference type="PATRIC" id="fig|345309.4.peg.1845"/>
<evidence type="ECO:0008006" key="4">
    <source>
        <dbReference type="Google" id="ProtNLM"/>
    </source>
</evidence>
<gene>
    <name evidence="2" type="ORF">VI08_12500</name>
</gene>
<organism evidence="2 3">
    <name type="scientific">Luteibacter yeojuensis</name>
    <dbReference type="NCBI Taxonomy" id="345309"/>
    <lineage>
        <taxon>Bacteria</taxon>
        <taxon>Pseudomonadati</taxon>
        <taxon>Pseudomonadota</taxon>
        <taxon>Gammaproteobacteria</taxon>
        <taxon>Lysobacterales</taxon>
        <taxon>Rhodanobacteraceae</taxon>
        <taxon>Luteibacter</taxon>
    </lineage>
</organism>
<keyword evidence="1" id="KW-0472">Membrane</keyword>
<evidence type="ECO:0000256" key="1">
    <source>
        <dbReference type="SAM" id="Phobius"/>
    </source>
</evidence>
<accession>A0A0F3KMS6</accession>
<reference evidence="2 3" key="1">
    <citation type="submission" date="2015-03" db="EMBL/GenBank/DDBJ databases">
        <title>Draft genome sequence of Luteibacter yeojuensis strain SU11.</title>
        <authorList>
            <person name="Sulaiman J."/>
            <person name="Priya K."/>
            <person name="Chan K.-G."/>
        </authorList>
    </citation>
    <scope>NUCLEOTIDE SEQUENCE [LARGE SCALE GENOMIC DNA]</scope>
    <source>
        <strain evidence="2 3">SU11</strain>
    </source>
</reference>
<evidence type="ECO:0000313" key="3">
    <source>
        <dbReference type="Proteomes" id="UP000033651"/>
    </source>
</evidence>
<feature type="transmembrane region" description="Helical" evidence="1">
    <location>
        <begin position="50"/>
        <end position="68"/>
    </location>
</feature>
<dbReference type="RefSeq" id="WP_045829911.1">
    <property type="nucleotide sequence ID" value="NZ_JZRB01000025.1"/>
</dbReference>
<feature type="transmembrane region" description="Helical" evidence="1">
    <location>
        <begin position="152"/>
        <end position="169"/>
    </location>
</feature>
<dbReference type="OrthoDB" id="9774675at2"/>
<evidence type="ECO:0000313" key="2">
    <source>
        <dbReference type="EMBL" id="KJV32545.1"/>
    </source>
</evidence>
<dbReference type="AlphaFoldDB" id="A0A0F3KMS6"/>
<keyword evidence="3" id="KW-1185">Reference proteome</keyword>
<keyword evidence="1" id="KW-1133">Transmembrane helix</keyword>
<proteinExistence type="predicted"/>
<feature type="transmembrane region" description="Helical" evidence="1">
    <location>
        <begin position="118"/>
        <end position="140"/>
    </location>
</feature>
<keyword evidence="1" id="KW-0812">Transmembrane</keyword>
<protein>
    <recommendedName>
        <fullName evidence="4">Intracellular septation protein A</fullName>
    </recommendedName>
</protein>
<dbReference type="EMBL" id="JZRB01000025">
    <property type="protein sequence ID" value="KJV32545.1"/>
    <property type="molecule type" value="Genomic_DNA"/>
</dbReference>
<dbReference type="Proteomes" id="UP000033651">
    <property type="component" value="Unassembled WGS sequence"/>
</dbReference>
<comment type="caution">
    <text evidence="2">The sequence shown here is derived from an EMBL/GenBank/DDBJ whole genome shotgun (WGS) entry which is preliminary data.</text>
</comment>
<name>A0A0F3KMS6_9GAMM</name>